<proteinExistence type="inferred from homology"/>
<dbReference type="InterPro" id="IPR016169">
    <property type="entry name" value="FAD-bd_PCMH_sub2"/>
</dbReference>
<dbReference type="Gene3D" id="3.30.465.10">
    <property type="match status" value="2"/>
</dbReference>
<dbReference type="Pfam" id="PF08031">
    <property type="entry name" value="BBE"/>
    <property type="match status" value="1"/>
</dbReference>
<dbReference type="GO" id="GO:0071949">
    <property type="term" value="F:FAD binding"/>
    <property type="evidence" value="ECO:0007669"/>
    <property type="project" value="InterPro"/>
</dbReference>
<sequence length="585" mass="62208">MKASIVAFAALLAAATAAPPPPPPPPPPGSAPPPPPPPHHGRDSTSCRCMPGDKCWPAPPAWSNLNSTLGGRLIATVPIGSPCHDPTYDAAACQALQGNWTHPQPHLSSPTSIMQIFFTNQTCSPFSAESTPCTLGNFPSYAVNASSACDIQSAVNFARDNNIRFVIKNTGHDYLGRSTGAGALSVWTHNLNNVEYQDYSDAYYTGPAFKVGAGTMGFQVMEAAHAKGLLVVGGECPTVGIAGGYTQGGGHSAMSTAFGLGADNTLQFEVVTADGKLVTASACQNSDLYWALSGGGAGNYGVVVSMTIKAHQDAIVGGASLQFTRAGISADLFYEAVAQFHQLLPAMIDTGATVIYDMSNTFFVINPVTGYNMTSAQVTALLTPFTNALTNMGIQYKLGVTQFDNYYEHYQNYMGPLPWGNLDVATYQYGGRLIPRDTLENNYNGLAAALRNITESGVIAVGVGMNVTAQGGRNAVFPALRNAAITMQIGTPWNETAPRSQMVAEQMKITDQYVPQLEAVTPGSGCYQNEANFRQPNWQETFFGVNYNPLLKVKNTYDPNSFFYALKAVGSDAWTVSESGRMCRA</sequence>
<dbReference type="GO" id="GO:0047682">
    <property type="term" value="F:aryl-alcohol oxidase activity"/>
    <property type="evidence" value="ECO:0007669"/>
    <property type="project" value="UniProtKB-EC"/>
</dbReference>
<dbReference type="OrthoDB" id="9983560at2759"/>
<evidence type="ECO:0000256" key="3">
    <source>
        <dbReference type="SAM" id="MobiDB-lite"/>
    </source>
</evidence>
<reference evidence="6" key="1">
    <citation type="journal article" date="2020" name="Front. Microbiol.">
        <title>Gene regulatory networks of Penicillium echinulatum 2HH and Penicillium oxalicum 114-2 inferred by a computational biology approach.</title>
        <authorList>
            <person name="Lenz A.R."/>
            <person name="Galan-Vasquez E."/>
            <person name="Balbinot E."/>
            <person name="De Abreu F.P."/>
            <person name="De Oliveira N.S."/>
            <person name="Da Rosa L.O."/>
            <person name="De Avila E Silva S."/>
            <person name="Camassola M."/>
            <person name="Dillon A.J.P."/>
            <person name="Perez-Rueda E."/>
        </authorList>
    </citation>
    <scope>NUCLEOTIDE SEQUENCE</scope>
    <source>
        <strain evidence="6">S1M29</strain>
    </source>
</reference>
<keyword evidence="2 6" id="KW-0560">Oxidoreductase</keyword>
<dbReference type="Pfam" id="PF01565">
    <property type="entry name" value="FAD_binding_4"/>
    <property type="match status" value="1"/>
</dbReference>
<feature type="domain" description="FAD-binding PCMH-type" evidence="5">
    <location>
        <begin position="135"/>
        <end position="313"/>
    </location>
</feature>
<protein>
    <submittedName>
        <fullName evidence="6">Isoamyl alcohol oxidase</fullName>
        <ecNumber evidence="6">1.1.3.7</ecNumber>
    </submittedName>
</protein>
<dbReference type="SUPFAM" id="SSF101447">
    <property type="entry name" value="Formin homology 2 domain (FH2 domain)"/>
    <property type="match status" value="1"/>
</dbReference>
<dbReference type="EMBL" id="WIWV01000051">
    <property type="protein sequence ID" value="KAF7715800.1"/>
    <property type="molecule type" value="Genomic_DNA"/>
</dbReference>
<dbReference type="InterPro" id="IPR012951">
    <property type="entry name" value="BBE"/>
</dbReference>
<dbReference type="Proteomes" id="UP000631181">
    <property type="component" value="Unassembled WGS sequence"/>
</dbReference>
<organism evidence="6 7">
    <name type="scientific">Penicillium ucsense</name>
    <dbReference type="NCBI Taxonomy" id="2839758"/>
    <lineage>
        <taxon>Eukaryota</taxon>
        <taxon>Fungi</taxon>
        <taxon>Dikarya</taxon>
        <taxon>Ascomycota</taxon>
        <taxon>Pezizomycotina</taxon>
        <taxon>Eurotiomycetes</taxon>
        <taxon>Eurotiomycetidae</taxon>
        <taxon>Eurotiales</taxon>
        <taxon>Aspergillaceae</taxon>
        <taxon>Penicillium</taxon>
    </lineage>
</organism>
<comment type="caution">
    <text evidence="6">The sequence shown here is derived from an EMBL/GenBank/DDBJ whole genome shotgun (WGS) entry which is preliminary data.</text>
</comment>
<dbReference type="PROSITE" id="PS51387">
    <property type="entry name" value="FAD_PCMH"/>
    <property type="match status" value="1"/>
</dbReference>
<dbReference type="PANTHER" id="PTHR13878">
    <property type="entry name" value="GULONOLACTONE OXIDASE"/>
    <property type="match status" value="1"/>
</dbReference>
<gene>
    <name evidence="6" type="ORF">PECM_006459</name>
</gene>
<evidence type="ECO:0000256" key="1">
    <source>
        <dbReference type="ARBA" id="ARBA00005466"/>
    </source>
</evidence>
<dbReference type="InterPro" id="IPR006094">
    <property type="entry name" value="Oxid_FAD_bind_N"/>
</dbReference>
<evidence type="ECO:0000259" key="5">
    <source>
        <dbReference type="PROSITE" id="PS51387"/>
    </source>
</evidence>
<evidence type="ECO:0000313" key="7">
    <source>
        <dbReference type="Proteomes" id="UP000631181"/>
    </source>
</evidence>
<dbReference type="SUPFAM" id="SSF56176">
    <property type="entry name" value="FAD-binding/transporter-associated domain-like"/>
    <property type="match status" value="1"/>
</dbReference>
<evidence type="ECO:0000256" key="4">
    <source>
        <dbReference type="SAM" id="SignalP"/>
    </source>
</evidence>
<keyword evidence="7" id="KW-1185">Reference proteome</keyword>
<comment type="similarity">
    <text evidence="1">Belongs to the oxygen-dependent FAD-linked oxidoreductase family.</text>
</comment>
<dbReference type="InterPro" id="IPR050432">
    <property type="entry name" value="FAD-linked_Oxidoreductases_BP"/>
</dbReference>
<feature type="region of interest" description="Disordered" evidence="3">
    <location>
        <begin position="16"/>
        <end position="45"/>
    </location>
</feature>
<dbReference type="AlphaFoldDB" id="A0A8J8W0Y9"/>
<keyword evidence="4" id="KW-0732">Signal</keyword>
<dbReference type="InterPro" id="IPR016166">
    <property type="entry name" value="FAD-bd_PCMH"/>
</dbReference>
<evidence type="ECO:0000256" key="2">
    <source>
        <dbReference type="ARBA" id="ARBA00023002"/>
    </source>
</evidence>
<dbReference type="EC" id="1.1.3.7" evidence="6"/>
<evidence type="ECO:0000313" key="6">
    <source>
        <dbReference type="EMBL" id="KAF7715800.1"/>
    </source>
</evidence>
<dbReference type="InterPro" id="IPR036318">
    <property type="entry name" value="FAD-bd_PCMH-like_sf"/>
</dbReference>
<dbReference type="PANTHER" id="PTHR13878:SF91">
    <property type="entry name" value="FAD BINDING DOMAIN PROTEIN (AFU_ORTHOLOGUE AFUA_6G12070)-RELATED"/>
    <property type="match status" value="1"/>
</dbReference>
<name>A0A8J8W0Y9_9EURO</name>
<accession>A0A8J8W0Y9</accession>
<feature type="chain" id="PRO_5035204096" evidence="4">
    <location>
        <begin position="18"/>
        <end position="585"/>
    </location>
</feature>
<feature type="signal peptide" evidence="4">
    <location>
        <begin position="1"/>
        <end position="17"/>
    </location>
</feature>
<feature type="compositionally biased region" description="Pro residues" evidence="3">
    <location>
        <begin position="18"/>
        <end position="38"/>
    </location>
</feature>